<dbReference type="PROSITE" id="PS50125">
    <property type="entry name" value="GUANYLATE_CYCLASE_2"/>
    <property type="match status" value="1"/>
</dbReference>
<dbReference type="GO" id="GO:0005737">
    <property type="term" value="C:cytoplasm"/>
    <property type="evidence" value="ECO:0007669"/>
    <property type="project" value="TreeGrafter"/>
</dbReference>
<dbReference type="GO" id="GO:0035556">
    <property type="term" value="P:intracellular signal transduction"/>
    <property type="evidence" value="ECO:0007669"/>
    <property type="project" value="InterPro"/>
</dbReference>
<dbReference type="InterPro" id="IPR041664">
    <property type="entry name" value="AAA_16"/>
</dbReference>
<keyword evidence="2" id="KW-0067">ATP-binding</keyword>
<feature type="domain" description="Guanylate cyclase" evidence="3">
    <location>
        <begin position="39"/>
        <end position="170"/>
    </location>
</feature>
<dbReference type="GO" id="GO:0009190">
    <property type="term" value="P:cyclic nucleotide biosynthetic process"/>
    <property type="evidence" value="ECO:0007669"/>
    <property type="project" value="InterPro"/>
</dbReference>
<dbReference type="CDD" id="cd07302">
    <property type="entry name" value="CHD"/>
    <property type="match status" value="1"/>
</dbReference>
<evidence type="ECO:0000256" key="2">
    <source>
        <dbReference type="ARBA" id="ARBA00022840"/>
    </source>
</evidence>
<dbReference type="InterPro" id="IPR001054">
    <property type="entry name" value="A/G_cyclase"/>
</dbReference>
<comment type="caution">
    <text evidence="4">The sequence shown here is derived from an EMBL/GenBank/DDBJ whole genome shotgun (WGS) entry which is preliminary data.</text>
</comment>
<dbReference type="AlphaFoldDB" id="A0A9X2YJ64"/>
<dbReference type="Proteomes" id="UP001140272">
    <property type="component" value="Unassembled WGS sequence"/>
</dbReference>
<dbReference type="PANTHER" id="PTHR16305">
    <property type="entry name" value="TESTICULAR SOLUBLE ADENYLYL CYCLASE"/>
    <property type="match status" value="1"/>
</dbReference>
<dbReference type="EMBL" id="JACKRN010001044">
    <property type="protein sequence ID" value="MCV7074205.1"/>
    <property type="molecule type" value="Genomic_DNA"/>
</dbReference>
<dbReference type="Gene3D" id="3.40.50.300">
    <property type="entry name" value="P-loop containing nucleotide triphosphate hydrolases"/>
    <property type="match status" value="1"/>
</dbReference>
<gene>
    <name evidence="4" type="ORF">H7H73_31970</name>
</gene>
<dbReference type="PANTHER" id="PTHR16305:SF28">
    <property type="entry name" value="GUANYLATE CYCLASE DOMAIN-CONTAINING PROTEIN"/>
    <property type="match status" value="1"/>
</dbReference>
<evidence type="ECO:0000259" key="3">
    <source>
        <dbReference type="PROSITE" id="PS50125"/>
    </source>
</evidence>
<dbReference type="SUPFAM" id="SSF52540">
    <property type="entry name" value="P-loop containing nucleoside triphosphate hydrolases"/>
    <property type="match status" value="1"/>
</dbReference>
<dbReference type="Gene3D" id="3.30.70.1230">
    <property type="entry name" value="Nucleotide cyclase"/>
    <property type="match status" value="1"/>
</dbReference>
<dbReference type="SUPFAM" id="SSF55073">
    <property type="entry name" value="Nucleotide cyclase"/>
    <property type="match status" value="1"/>
</dbReference>
<dbReference type="GO" id="GO:0004016">
    <property type="term" value="F:adenylate cyclase activity"/>
    <property type="evidence" value="ECO:0007669"/>
    <property type="project" value="TreeGrafter"/>
</dbReference>
<reference evidence="4" key="2">
    <citation type="journal article" date="2022" name="BMC Genomics">
        <title>Comparative genome analysis of mycobacteria focusing on tRNA and non-coding RNA.</title>
        <authorList>
            <person name="Behra P.R.K."/>
            <person name="Pettersson B.M.F."/>
            <person name="Ramesh M."/>
            <person name="Das S."/>
            <person name="Dasgupta S."/>
            <person name="Kirsebom L.A."/>
        </authorList>
    </citation>
    <scope>NUCLEOTIDE SEQUENCE</scope>
    <source>
        <strain evidence="4">DSM 45406</strain>
    </source>
</reference>
<proteinExistence type="predicted"/>
<dbReference type="SMART" id="SM00044">
    <property type="entry name" value="CYCc"/>
    <property type="match status" value="1"/>
</dbReference>
<name>A0A9X2YJ64_9MYCO</name>
<dbReference type="InterPro" id="IPR029787">
    <property type="entry name" value="Nucleotide_cyclase"/>
</dbReference>
<reference evidence="4" key="1">
    <citation type="submission" date="2020-07" db="EMBL/GenBank/DDBJ databases">
        <authorList>
            <person name="Pettersson B.M.F."/>
            <person name="Behra P.R.K."/>
            <person name="Ramesh M."/>
            <person name="Das S."/>
            <person name="Dasgupta S."/>
            <person name="Kirsebom L.A."/>
        </authorList>
    </citation>
    <scope>NUCLEOTIDE SEQUENCE</scope>
    <source>
        <strain evidence="4">DSM 45406</strain>
    </source>
</reference>
<dbReference type="GO" id="GO:0005524">
    <property type="term" value="F:ATP binding"/>
    <property type="evidence" value="ECO:0007669"/>
    <property type="project" value="UniProtKB-KW"/>
</dbReference>
<dbReference type="Pfam" id="PF00211">
    <property type="entry name" value="Guanylate_cyc"/>
    <property type="match status" value="1"/>
</dbReference>
<evidence type="ECO:0000256" key="1">
    <source>
        <dbReference type="ARBA" id="ARBA00022741"/>
    </source>
</evidence>
<dbReference type="Pfam" id="PF13191">
    <property type="entry name" value="AAA_16"/>
    <property type="match status" value="1"/>
</dbReference>
<evidence type="ECO:0000313" key="5">
    <source>
        <dbReference type="Proteomes" id="UP001140272"/>
    </source>
</evidence>
<keyword evidence="1" id="KW-0547">Nucleotide-binding</keyword>
<dbReference type="InterPro" id="IPR027417">
    <property type="entry name" value="P-loop_NTPase"/>
</dbReference>
<accession>A0A9X2YJ64</accession>
<organism evidence="4 5">
    <name type="scientific">Mycolicibacterium rufum</name>
    <dbReference type="NCBI Taxonomy" id="318424"/>
    <lineage>
        <taxon>Bacteria</taxon>
        <taxon>Bacillati</taxon>
        <taxon>Actinomycetota</taxon>
        <taxon>Actinomycetes</taxon>
        <taxon>Mycobacteriales</taxon>
        <taxon>Mycobacteriaceae</taxon>
        <taxon>Mycolicibacterium</taxon>
    </lineage>
</organism>
<protein>
    <submittedName>
        <fullName evidence="4">AAA family ATPase</fullName>
    </submittedName>
</protein>
<evidence type="ECO:0000313" key="4">
    <source>
        <dbReference type="EMBL" id="MCV7074205.1"/>
    </source>
</evidence>
<sequence length="1049" mass="112225">MTVSCEACGAPLGVTAKFCSECGAAVARSAVSAEFKQITVLFADVVHSMDLAAEVGPERLREIMAELVDAAGSVVKRYGGTVDKFTGDGLMALFGAPVAFEDHAVRACLAALSLQEVAKRLAVEVRHRDNVDLELRVGLNSGQAIAGEIGSSSFGYTAIGDQVGIAQRMESVAPRGGVLISHSTARLVEHIAVLDDEELVRVKGRSVPIPACRLRAIRDPQRRLDRQETTLVGRQREVRALAAALDRAGGGSGGVVQIVGPAGVGKTRLVRETAAVASQRGFEIVATFCESHARDLPYYAATGLLRTLFGIAGMGPAAARLRVRRHLSHADEEDLMLLDDLLGIGGDDSSLDIDPDARRRRLIRLVSSAASMRTTPTVYVIEDAHWLDDASEWLFERLFLVLVQTKSLALLTFRPEYHGALRTSRATAALSLEPLDESDTTLLIREMLGSDPSVGGLGARIAERAAGNPFFAEEMVRDLAERRILDGRQGEYVCGEECEEFAVPATVQATIAARIDRLDSAAKRTLYAAAVIGSRFNADLLACVAAPTPVATLVDAELLEPVDISHYAFRHPLIRAVAYESQLHADRRLLHERVAAAIQQRDPSALEENAALIATHLEAAGNLRDAFAWYMRGAARLTNRDIAAARGLWLRARDVADRLPDDEPDRESMAIAPRVLLCGYLWCVAGTGLGASGLGDLRERCVAAGDQVSLVMGMSGVLVSMTLNHQLHDFHPLAADYIALLDSIGDTAMIVGLLNIVTHGAFEAGESVRTMQLAERVIALADNDAGLGSFFFESPLAWAIALRGLARCSLGMVEWRDDLRAALEMGRKAGGMTQAAIVTYGYGIVLVNGVAVADASVTEHTAEALRAAEQSGNEVSLAWAQVIHGVASVRMHGRDHRPGMELLIDGRRKAVEHGDLLVAATADIQLAECAMLGGDVDGAIDRAATVVKHLSDRGKMSCSGPATTVLVEALLQRGSPGDLRDAQAAVDGLAARITDPGYVFNELPLLRMRALLARAVGDVAAYRGHRDRYRTMSVALGFEGHIARAQAMS</sequence>